<proteinExistence type="predicted"/>
<evidence type="ECO:0000313" key="3">
    <source>
        <dbReference type="Proteomes" id="UP000299102"/>
    </source>
</evidence>
<organism evidence="2 3">
    <name type="scientific">Eumeta variegata</name>
    <name type="common">Bagworm moth</name>
    <name type="synonym">Eumeta japonica</name>
    <dbReference type="NCBI Taxonomy" id="151549"/>
    <lineage>
        <taxon>Eukaryota</taxon>
        <taxon>Metazoa</taxon>
        <taxon>Ecdysozoa</taxon>
        <taxon>Arthropoda</taxon>
        <taxon>Hexapoda</taxon>
        <taxon>Insecta</taxon>
        <taxon>Pterygota</taxon>
        <taxon>Neoptera</taxon>
        <taxon>Endopterygota</taxon>
        <taxon>Lepidoptera</taxon>
        <taxon>Glossata</taxon>
        <taxon>Ditrysia</taxon>
        <taxon>Tineoidea</taxon>
        <taxon>Psychidae</taxon>
        <taxon>Oiketicinae</taxon>
        <taxon>Eumeta</taxon>
    </lineage>
</organism>
<evidence type="ECO:0000313" key="2">
    <source>
        <dbReference type="EMBL" id="GBP64951.1"/>
    </source>
</evidence>
<keyword evidence="3" id="KW-1185">Reference proteome</keyword>
<reference evidence="2 3" key="1">
    <citation type="journal article" date="2019" name="Commun. Biol.">
        <title>The bagworm genome reveals a unique fibroin gene that provides high tensile strength.</title>
        <authorList>
            <person name="Kono N."/>
            <person name="Nakamura H."/>
            <person name="Ohtoshi R."/>
            <person name="Tomita M."/>
            <person name="Numata K."/>
            <person name="Arakawa K."/>
        </authorList>
    </citation>
    <scope>NUCLEOTIDE SEQUENCE [LARGE SCALE GENOMIC DNA]</scope>
</reference>
<accession>A0A4C1XMF1</accession>
<dbReference type="AlphaFoldDB" id="A0A4C1XMF1"/>
<comment type="caution">
    <text evidence="2">The sequence shown here is derived from an EMBL/GenBank/DDBJ whole genome shotgun (WGS) entry which is preliminary data.</text>
</comment>
<evidence type="ECO:0008006" key="4">
    <source>
        <dbReference type="Google" id="ProtNLM"/>
    </source>
</evidence>
<gene>
    <name evidence="2" type="ORF">EVAR_41367_1</name>
</gene>
<sequence length="117" mass="12807">MRWLPVNRAAVLLTLTAILRFSSHSGTTSSTRWILFVASPRDDHAESVCHRCIVHIVREISSCPAVLLLVSGVGTDSTSSMATQKLRCQRKLAIIPVSAVGSEMSNSLWMRSSCHTL</sequence>
<protein>
    <recommendedName>
        <fullName evidence="4">Secreted protein</fullName>
    </recommendedName>
</protein>
<feature type="chain" id="PRO_5020028818" description="Secreted protein" evidence="1">
    <location>
        <begin position="26"/>
        <end position="117"/>
    </location>
</feature>
<name>A0A4C1XMF1_EUMVA</name>
<keyword evidence="1" id="KW-0732">Signal</keyword>
<dbReference type="Proteomes" id="UP000299102">
    <property type="component" value="Unassembled WGS sequence"/>
</dbReference>
<dbReference type="EMBL" id="BGZK01000914">
    <property type="protein sequence ID" value="GBP64951.1"/>
    <property type="molecule type" value="Genomic_DNA"/>
</dbReference>
<evidence type="ECO:0000256" key="1">
    <source>
        <dbReference type="SAM" id="SignalP"/>
    </source>
</evidence>
<feature type="signal peptide" evidence="1">
    <location>
        <begin position="1"/>
        <end position="25"/>
    </location>
</feature>